<evidence type="ECO:0000313" key="3">
    <source>
        <dbReference type="Proteomes" id="UP000594454"/>
    </source>
</evidence>
<dbReference type="SMART" id="SM00697">
    <property type="entry name" value="DM8"/>
    <property type="match status" value="2"/>
</dbReference>
<sequence length="384" mass="43667">MNIFTSRSNFGLILVLAGCGLLIVADHKNMLRICKIECVVGDLARPYIANESCSIKALSRYRTAINVEGYLLKPFDDILVNMRIFKKNSVTYLPYMVNVTTNVCKFLSGGSVGAAGFYTRFMIGWINKYSNINHSCPYSGYTWAKNLEPFADKIPVFAPTGDYRLELHFYESSLNNWLGVIRGYVSMPCLSEMDISKNTFGFAIFLTTCALFVIADYRNSLRICKIECKVTPLGRQRIVNETCTIKALSRYRTAINIHAFLLEPFQDVLINMQIFKKNSVTYLPYLVNVTVDICKFLGGESVGAAGFYTRFMIGWVNKYSNINHSCPYLGDLWFKNLEPFADKIPVFAPIGDYRLDLRFYQSSLKNLLVTVRGYGTIKLKPYME</sequence>
<feature type="signal peptide" evidence="1">
    <location>
        <begin position="1"/>
        <end position="25"/>
    </location>
</feature>
<keyword evidence="3" id="KW-1185">Reference proteome</keyword>
<dbReference type="PANTHER" id="PTHR20898">
    <property type="entry name" value="DAEDALUS ON 3-RELATED-RELATED"/>
    <property type="match status" value="1"/>
</dbReference>
<name>A0A7R8YTL8_HERIL</name>
<dbReference type="InterPro" id="IPR010512">
    <property type="entry name" value="DUF1091"/>
</dbReference>
<dbReference type="AlphaFoldDB" id="A0A7R8YTL8"/>
<gene>
    <name evidence="2" type="ORF">HERILL_LOCUS7432</name>
</gene>
<dbReference type="EMBL" id="LR899011">
    <property type="protein sequence ID" value="CAD7084544.1"/>
    <property type="molecule type" value="Genomic_DNA"/>
</dbReference>
<evidence type="ECO:0000256" key="1">
    <source>
        <dbReference type="SAM" id="SignalP"/>
    </source>
</evidence>
<feature type="chain" id="PRO_5030910848" evidence="1">
    <location>
        <begin position="26"/>
        <end position="384"/>
    </location>
</feature>
<reference evidence="2 3" key="1">
    <citation type="submission" date="2020-11" db="EMBL/GenBank/DDBJ databases">
        <authorList>
            <person name="Wallbank WR R."/>
            <person name="Pardo Diaz C."/>
            <person name="Kozak K."/>
            <person name="Martin S."/>
            <person name="Jiggins C."/>
            <person name="Moest M."/>
            <person name="Warren A I."/>
            <person name="Generalovic N T."/>
            <person name="Byers J.R.P. K."/>
            <person name="Montejo-Kovacevich G."/>
            <person name="Yen C E."/>
        </authorList>
    </citation>
    <scope>NUCLEOTIDE SEQUENCE [LARGE SCALE GENOMIC DNA]</scope>
</reference>
<dbReference type="OrthoDB" id="7859583at2759"/>
<dbReference type="Pfam" id="PF06477">
    <property type="entry name" value="DUF1091"/>
    <property type="match status" value="2"/>
</dbReference>
<dbReference type="PROSITE" id="PS51257">
    <property type="entry name" value="PROKAR_LIPOPROTEIN"/>
    <property type="match status" value="1"/>
</dbReference>
<keyword evidence="1" id="KW-0732">Signal</keyword>
<dbReference type="Proteomes" id="UP000594454">
    <property type="component" value="Chromosome 3"/>
</dbReference>
<organism evidence="2 3">
    <name type="scientific">Hermetia illucens</name>
    <name type="common">Black soldier fly</name>
    <dbReference type="NCBI Taxonomy" id="343691"/>
    <lineage>
        <taxon>Eukaryota</taxon>
        <taxon>Metazoa</taxon>
        <taxon>Ecdysozoa</taxon>
        <taxon>Arthropoda</taxon>
        <taxon>Hexapoda</taxon>
        <taxon>Insecta</taxon>
        <taxon>Pterygota</taxon>
        <taxon>Neoptera</taxon>
        <taxon>Endopterygota</taxon>
        <taxon>Diptera</taxon>
        <taxon>Brachycera</taxon>
        <taxon>Stratiomyomorpha</taxon>
        <taxon>Stratiomyidae</taxon>
        <taxon>Hermetiinae</taxon>
        <taxon>Hermetia</taxon>
    </lineage>
</organism>
<proteinExistence type="predicted"/>
<dbReference type="InParanoid" id="A0A7R8YTL8"/>
<accession>A0A7R8YTL8</accession>
<protein>
    <submittedName>
        <fullName evidence="2">Uncharacterized protein</fullName>
    </submittedName>
</protein>
<evidence type="ECO:0000313" key="2">
    <source>
        <dbReference type="EMBL" id="CAD7084544.1"/>
    </source>
</evidence>